<evidence type="ECO:0000259" key="3">
    <source>
        <dbReference type="PROSITE" id="PS50222"/>
    </source>
</evidence>
<evidence type="ECO:0000313" key="5">
    <source>
        <dbReference type="Proteomes" id="UP000267029"/>
    </source>
</evidence>
<dbReference type="Proteomes" id="UP000267029">
    <property type="component" value="Unassembled WGS sequence"/>
</dbReference>
<dbReference type="SUPFAM" id="SSF47473">
    <property type="entry name" value="EF-hand"/>
    <property type="match status" value="1"/>
</dbReference>
<dbReference type="InterPro" id="IPR002048">
    <property type="entry name" value="EF_hand_dom"/>
</dbReference>
<feature type="compositionally biased region" description="Polar residues" evidence="2">
    <location>
        <begin position="389"/>
        <end position="398"/>
    </location>
</feature>
<evidence type="ECO:0000256" key="1">
    <source>
        <dbReference type="SAM" id="Coils"/>
    </source>
</evidence>
<feature type="region of interest" description="Disordered" evidence="2">
    <location>
        <begin position="59"/>
        <end position="80"/>
    </location>
</feature>
<feature type="compositionally biased region" description="Low complexity" evidence="2">
    <location>
        <begin position="62"/>
        <end position="76"/>
    </location>
</feature>
<keyword evidence="1" id="KW-0175">Coiled coil</keyword>
<dbReference type="EMBL" id="UXSR01000773">
    <property type="protein sequence ID" value="VDD77424.1"/>
    <property type="molecule type" value="Genomic_DNA"/>
</dbReference>
<dbReference type="GO" id="GO:0005509">
    <property type="term" value="F:calcium ion binding"/>
    <property type="evidence" value="ECO:0007669"/>
    <property type="project" value="InterPro"/>
</dbReference>
<feature type="coiled-coil region" evidence="1">
    <location>
        <begin position="95"/>
        <end position="137"/>
    </location>
</feature>
<feature type="domain" description="EF-hand" evidence="3">
    <location>
        <begin position="317"/>
        <end position="352"/>
    </location>
</feature>
<name>A0A0R3U935_MESCO</name>
<keyword evidence="5" id="KW-1185">Reference proteome</keyword>
<feature type="coiled-coil region" evidence="1">
    <location>
        <begin position="197"/>
        <end position="284"/>
    </location>
</feature>
<reference evidence="4 5" key="1">
    <citation type="submission" date="2018-10" db="EMBL/GenBank/DDBJ databases">
        <authorList>
            <consortium name="Pathogen Informatics"/>
        </authorList>
    </citation>
    <scope>NUCLEOTIDE SEQUENCE [LARGE SCALE GENOMIC DNA]</scope>
</reference>
<dbReference type="OrthoDB" id="624114at2759"/>
<accession>A0A0R3U935</accession>
<protein>
    <recommendedName>
        <fullName evidence="3">EF-hand domain-containing protein</fullName>
    </recommendedName>
</protein>
<proteinExistence type="predicted"/>
<dbReference type="InterPro" id="IPR011992">
    <property type="entry name" value="EF-hand-dom_pair"/>
</dbReference>
<feature type="region of interest" description="Disordered" evidence="2">
    <location>
        <begin position="377"/>
        <end position="408"/>
    </location>
</feature>
<dbReference type="PROSITE" id="PS50222">
    <property type="entry name" value="EF_HAND_2"/>
    <property type="match status" value="1"/>
</dbReference>
<feature type="region of interest" description="Disordered" evidence="2">
    <location>
        <begin position="152"/>
        <end position="195"/>
    </location>
</feature>
<feature type="compositionally biased region" description="Basic and acidic residues" evidence="2">
    <location>
        <begin position="377"/>
        <end position="388"/>
    </location>
</feature>
<dbReference type="Gene3D" id="1.10.238.10">
    <property type="entry name" value="EF-hand"/>
    <property type="match status" value="1"/>
</dbReference>
<dbReference type="AlphaFoldDB" id="A0A0R3U935"/>
<evidence type="ECO:0000256" key="2">
    <source>
        <dbReference type="SAM" id="MobiDB-lite"/>
    </source>
</evidence>
<evidence type="ECO:0000313" key="4">
    <source>
        <dbReference type="EMBL" id="VDD77424.1"/>
    </source>
</evidence>
<sequence length="408" mass="44580">MLVSQLPSADLLAVRFYATPGLKVPRCGATGSLRLLKDTAETITAKPVPERIEPIVKPVLPSTPVEPTPVTESPTTAKADAAVKPEETVVSSKDLDSIKDAIESIAESKKAMQDEHLLDLKADLDEAIKIRQQQQKEAEVVTQAPTVGVPEAPVTASAETPAKPPPVVETPPEKPKEAVAAEHPVPVVEEPKEPTVLEDAEEAKAMEAAEEEEEKKAAVVAAKKAAKTEKAVQRLGAQVDRLLGEIDGLMEKLRGQKKDLLEEIQAQEVKAKEVEKDEEEKKRIIDSIRADQQRVVGINEILASLQSMQKVAGTEGEASERWQRILDALDEDHDGKIEFKHLLPVFELFEKEKVELYTSQLSDVVEMFEKEDLLEERQVEKEAAEQSEKANGSSTSAADNGAPKSKDL</sequence>
<organism evidence="4 5">
    <name type="scientific">Mesocestoides corti</name>
    <name type="common">Flatworm</name>
    <dbReference type="NCBI Taxonomy" id="53468"/>
    <lineage>
        <taxon>Eukaryota</taxon>
        <taxon>Metazoa</taxon>
        <taxon>Spiralia</taxon>
        <taxon>Lophotrochozoa</taxon>
        <taxon>Platyhelminthes</taxon>
        <taxon>Cestoda</taxon>
        <taxon>Eucestoda</taxon>
        <taxon>Cyclophyllidea</taxon>
        <taxon>Mesocestoididae</taxon>
        <taxon>Mesocestoides</taxon>
    </lineage>
</organism>
<gene>
    <name evidence="4" type="ORF">MCOS_LOCUS3427</name>
</gene>
<dbReference type="STRING" id="53468.A0A0R3U935"/>
<feature type="compositionally biased region" description="Basic and acidic residues" evidence="2">
    <location>
        <begin position="171"/>
        <end position="180"/>
    </location>
</feature>